<proteinExistence type="predicted"/>
<organism evidence="1 2">
    <name type="scientific">Malus domestica</name>
    <name type="common">Apple</name>
    <name type="synonym">Pyrus malus</name>
    <dbReference type="NCBI Taxonomy" id="3750"/>
    <lineage>
        <taxon>Eukaryota</taxon>
        <taxon>Viridiplantae</taxon>
        <taxon>Streptophyta</taxon>
        <taxon>Embryophyta</taxon>
        <taxon>Tracheophyta</taxon>
        <taxon>Spermatophyta</taxon>
        <taxon>Magnoliopsida</taxon>
        <taxon>eudicotyledons</taxon>
        <taxon>Gunneridae</taxon>
        <taxon>Pentapetalae</taxon>
        <taxon>rosids</taxon>
        <taxon>fabids</taxon>
        <taxon>Rosales</taxon>
        <taxon>Rosaceae</taxon>
        <taxon>Amygdaloideae</taxon>
        <taxon>Maleae</taxon>
        <taxon>Malus</taxon>
    </lineage>
</organism>
<comment type="caution">
    <text evidence="1">The sequence shown here is derived from an EMBL/GenBank/DDBJ whole genome shotgun (WGS) entry which is preliminary data.</text>
</comment>
<protein>
    <submittedName>
        <fullName evidence="1">Uncharacterized protein</fullName>
    </submittedName>
</protein>
<name>A0A498JXY4_MALDO</name>
<evidence type="ECO:0000313" key="2">
    <source>
        <dbReference type="Proteomes" id="UP000290289"/>
    </source>
</evidence>
<reference evidence="1 2" key="1">
    <citation type="submission" date="2018-10" db="EMBL/GenBank/DDBJ databases">
        <title>A high-quality apple genome assembly.</title>
        <authorList>
            <person name="Hu J."/>
        </authorList>
    </citation>
    <scope>NUCLEOTIDE SEQUENCE [LARGE SCALE GENOMIC DNA]</scope>
    <source>
        <strain evidence="2">cv. HFTH1</strain>
        <tissue evidence="1">Young leaf</tissue>
    </source>
</reference>
<keyword evidence="2" id="KW-1185">Reference proteome</keyword>
<sequence length="79" mass="8880">MCILERSILETVLVLEQEMAVQLQRLLRLVRDHELSSEGGDDDEEEEKSFFHLTRDSACCLGDIDVVLISGNADSSRSI</sequence>
<accession>A0A498JXY4</accession>
<gene>
    <name evidence="1" type="ORF">DVH24_000994</name>
</gene>
<dbReference type="AlphaFoldDB" id="A0A498JXY4"/>
<dbReference type="Proteomes" id="UP000290289">
    <property type="component" value="Chromosome 4"/>
</dbReference>
<evidence type="ECO:0000313" key="1">
    <source>
        <dbReference type="EMBL" id="RXI00760.1"/>
    </source>
</evidence>
<dbReference type="EMBL" id="RDQH01000330">
    <property type="protein sequence ID" value="RXI00760.1"/>
    <property type="molecule type" value="Genomic_DNA"/>
</dbReference>